<organism evidence="1 2">
    <name type="scientific">Dermacoccus abyssi</name>
    <dbReference type="NCBI Taxonomy" id="322596"/>
    <lineage>
        <taxon>Bacteria</taxon>
        <taxon>Bacillati</taxon>
        <taxon>Actinomycetota</taxon>
        <taxon>Actinomycetes</taxon>
        <taxon>Micrococcales</taxon>
        <taxon>Dermacoccaceae</taxon>
        <taxon>Dermacoccus</taxon>
    </lineage>
</organism>
<evidence type="ECO:0000313" key="2">
    <source>
        <dbReference type="Proteomes" id="UP000323565"/>
    </source>
</evidence>
<dbReference type="PANTHER" id="PTHR34070">
    <property type="entry name" value="ARMADILLO-TYPE FOLD"/>
    <property type="match status" value="1"/>
</dbReference>
<dbReference type="CDD" id="cd06561">
    <property type="entry name" value="AlkD_like"/>
    <property type="match status" value="1"/>
</dbReference>
<dbReference type="Gene3D" id="1.25.10.90">
    <property type="match status" value="1"/>
</dbReference>
<sequence length="248" mass="27996">MSAPMTALADELVERLRSLGDSDDAVAKALYLQAFPGGYAEGDEFVGVRVPQVRALARDVRRSVELDDLDALLQHSIHEARLLGAVLVVELYKPAKTPPEKRDKVVELVLARIKNLDNWDLVDTVAPHTLGRWLLDKAEAEQDRVLDDLAASPSLWRRRFAMVTTLGMIRAGELRQTFRLAELLVDDEHDLMHKAVGWMLREAGLRDREMLDVFLERHAATMPRTALRSALEKHDAASRQDFMARRST</sequence>
<dbReference type="Pfam" id="PF08713">
    <property type="entry name" value="DNA_alkylation"/>
    <property type="match status" value="1"/>
</dbReference>
<keyword evidence="2" id="KW-1185">Reference proteome</keyword>
<dbReference type="InterPro" id="IPR016024">
    <property type="entry name" value="ARM-type_fold"/>
</dbReference>
<dbReference type="PANTHER" id="PTHR34070:SF1">
    <property type="entry name" value="DNA ALKYLATION REPAIR PROTEIN"/>
    <property type="match status" value="1"/>
</dbReference>
<name>A0ABX5Z562_9MICO</name>
<proteinExistence type="predicted"/>
<dbReference type="EMBL" id="CP043031">
    <property type="protein sequence ID" value="QEH92122.1"/>
    <property type="molecule type" value="Genomic_DNA"/>
</dbReference>
<dbReference type="SUPFAM" id="SSF48371">
    <property type="entry name" value="ARM repeat"/>
    <property type="match status" value="1"/>
</dbReference>
<dbReference type="Proteomes" id="UP000323565">
    <property type="component" value="Chromosome"/>
</dbReference>
<protein>
    <submittedName>
        <fullName evidence="1">DNA alkylation repair protein</fullName>
    </submittedName>
</protein>
<accession>A0ABX5Z562</accession>
<gene>
    <name evidence="1" type="ORF">FV141_00130</name>
</gene>
<dbReference type="InterPro" id="IPR014825">
    <property type="entry name" value="DNA_alkylation"/>
</dbReference>
<reference evidence="1 2" key="1">
    <citation type="submission" date="2019-08" db="EMBL/GenBank/DDBJ databases">
        <title>Dermacoccus abyssi strain HZAU 226, whole genome Nanopore sequencing project.</title>
        <authorList>
            <person name="Guo A."/>
            <person name="Zhang X."/>
            <person name="Ruan Y."/>
            <person name="Liu W."/>
            <person name="Chen Q."/>
            <person name="Gu L."/>
        </authorList>
    </citation>
    <scope>NUCLEOTIDE SEQUENCE [LARGE SCALE GENOMIC DNA]</scope>
    <source>
        <strain evidence="1 2">HZAU 226</strain>
    </source>
</reference>
<evidence type="ECO:0000313" key="1">
    <source>
        <dbReference type="EMBL" id="QEH92122.1"/>
    </source>
</evidence>